<accession>A0A343YPN2</accession>
<dbReference type="EMBL" id="MH643786">
    <property type="protein sequence ID" value="QEQ67402.1"/>
    <property type="molecule type" value="Genomic_DNA"/>
</dbReference>
<gene>
    <name evidence="1" type="ORF">CLEHKFCG_00272</name>
    <name evidence="2" type="ORF">KGOCCACH_00150</name>
</gene>
<proteinExistence type="predicted"/>
<evidence type="ECO:0000313" key="2">
    <source>
        <dbReference type="EMBL" id="QEQ67402.1"/>
    </source>
</evidence>
<reference evidence="2" key="2">
    <citation type="submission" date="2018-07" db="EMBL/GenBank/DDBJ databases">
        <title>Diversity of ST11 carbapenem-resistant hypervirulent Klebsiella pneumoniae in China.</title>
        <authorList>
            <person name="Dong N."/>
            <person name="Chen S."/>
        </authorList>
    </citation>
    <scope>NUCLEOTIDE SEQUENCE</scope>
    <source>
        <strain evidence="2">HA2</strain>
        <plasmid evidence="2">pHA2-23-vir</plasmid>
    </source>
</reference>
<dbReference type="EMBL" id="MH255828">
    <property type="protein sequence ID" value="AWM64608.1"/>
    <property type="molecule type" value="Genomic_DNA"/>
</dbReference>
<geneLocation type="plasmid" evidence="1">
    <name>pSH9-VIR</name>
</geneLocation>
<dbReference type="AlphaFoldDB" id="A0A343YPN2"/>
<name>A0A343YPN2_KLEPN</name>
<organism evidence="1">
    <name type="scientific">Klebsiella pneumoniae subsp. pneumoniae</name>
    <dbReference type="NCBI Taxonomy" id="72407"/>
    <lineage>
        <taxon>Bacteria</taxon>
        <taxon>Pseudomonadati</taxon>
        <taxon>Pseudomonadota</taxon>
        <taxon>Gammaproteobacteria</taxon>
        <taxon>Enterobacterales</taxon>
        <taxon>Enterobacteriaceae</taxon>
        <taxon>Klebsiella/Raoultella group</taxon>
        <taxon>Klebsiella</taxon>
        <taxon>Klebsiella pneumoniae complex</taxon>
    </lineage>
</organism>
<keyword evidence="1" id="KW-0614">Plasmid</keyword>
<evidence type="ECO:0000313" key="1">
    <source>
        <dbReference type="EMBL" id="AWM64608.1"/>
    </source>
</evidence>
<reference evidence="1" key="1">
    <citation type="submission" date="2018-04" db="EMBL/GenBank/DDBJ databases">
        <title>Plasmids in a carbapenemase-producing, HvKP isolate.</title>
        <authorList>
            <person name="Dong N."/>
            <person name="Liu L."/>
            <person name="Zhang R."/>
            <person name="Chen K."/>
            <person name="Xie M."/>
            <person name="Chan E.W.C."/>
            <person name="Chen S."/>
        </authorList>
    </citation>
    <scope>NUCLEOTIDE SEQUENCE</scope>
    <source>
        <strain evidence="1">SH9</strain>
        <plasmid evidence="1">pSH9-VIR</plasmid>
    </source>
</reference>
<geneLocation type="plasmid" evidence="2">
    <name>pHA2-23-vir</name>
</geneLocation>
<sequence length="78" mass="9335">MATTIAVYYRFIMFVERIECFIEHRIHQRRVRACSYRPAYNLAIKAVDNRRQSARILLQVAYPVAPDCEPEMRELFAR</sequence>
<protein>
    <submittedName>
        <fullName evidence="1">Uncharacterized protein</fullName>
    </submittedName>
</protein>